<sequence length="210" mass="21769">MNDFAARGRCPALPPLCRPSGRRLARWSSPRALGGLALLCLAASAASTATSARGGATTFSLHEGLEIREVDFSKGAGAGAGAWPAPLAAFLGFSLAALIMVPAVVAGPTVAMPPAFGVLFYQLAMLAGQSWFPCIVSATVGVPFAHGLLLVPSITFQYALPALVAPAAGLCAARYLGGVWAQHLCLLLLGLLLLFHGFCMLRVIKIGRWQ</sequence>
<name>A0ABP0HXY2_9DINO</name>
<proteinExistence type="predicted"/>
<evidence type="ECO:0000313" key="3">
    <source>
        <dbReference type="Proteomes" id="UP001642464"/>
    </source>
</evidence>
<feature type="transmembrane region" description="Helical" evidence="1">
    <location>
        <begin position="181"/>
        <end position="204"/>
    </location>
</feature>
<comment type="caution">
    <text evidence="2">The sequence shown here is derived from an EMBL/GenBank/DDBJ whole genome shotgun (WGS) entry which is preliminary data.</text>
</comment>
<keyword evidence="1" id="KW-0812">Transmembrane</keyword>
<dbReference type="EMBL" id="CAXAMM010002180">
    <property type="protein sequence ID" value="CAK8995071.1"/>
    <property type="molecule type" value="Genomic_DNA"/>
</dbReference>
<reference evidence="2 3" key="1">
    <citation type="submission" date="2024-02" db="EMBL/GenBank/DDBJ databases">
        <authorList>
            <person name="Chen Y."/>
            <person name="Shah S."/>
            <person name="Dougan E. K."/>
            <person name="Thang M."/>
            <person name="Chan C."/>
        </authorList>
    </citation>
    <scope>NUCLEOTIDE SEQUENCE [LARGE SCALE GENOMIC DNA]</scope>
</reference>
<feature type="transmembrane region" description="Helical" evidence="1">
    <location>
        <begin position="75"/>
        <end position="96"/>
    </location>
</feature>
<keyword evidence="1" id="KW-0472">Membrane</keyword>
<feature type="transmembrane region" description="Helical" evidence="1">
    <location>
        <begin position="158"/>
        <end position="175"/>
    </location>
</feature>
<evidence type="ECO:0000256" key="1">
    <source>
        <dbReference type="SAM" id="Phobius"/>
    </source>
</evidence>
<keyword evidence="1" id="KW-1133">Transmembrane helix</keyword>
<accession>A0ABP0HXY2</accession>
<gene>
    <name evidence="2" type="ORF">SCF082_LOCUS4207</name>
</gene>
<dbReference type="Proteomes" id="UP001642464">
    <property type="component" value="Unassembled WGS sequence"/>
</dbReference>
<evidence type="ECO:0000313" key="2">
    <source>
        <dbReference type="EMBL" id="CAK8995071.1"/>
    </source>
</evidence>
<organism evidence="2 3">
    <name type="scientific">Durusdinium trenchii</name>
    <dbReference type="NCBI Taxonomy" id="1381693"/>
    <lineage>
        <taxon>Eukaryota</taxon>
        <taxon>Sar</taxon>
        <taxon>Alveolata</taxon>
        <taxon>Dinophyceae</taxon>
        <taxon>Suessiales</taxon>
        <taxon>Symbiodiniaceae</taxon>
        <taxon>Durusdinium</taxon>
    </lineage>
</organism>
<keyword evidence="3" id="KW-1185">Reference proteome</keyword>
<protein>
    <submittedName>
        <fullName evidence="2">Uncharacterized protein</fullName>
    </submittedName>
</protein>